<feature type="domain" description="Asparaginase/glutaminase C-terminal" evidence="10">
    <location>
        <begin position="306"/>
        <end position="421"/>
    </location>
</feature>
<dbReference type="EMBL" id="APAU02000001">
    <property type="protein sequence ID" value="EUB64898.1"/>
    <property type="molecule type" value="Genomic_DNA"/>
</dbReference>
<dbReference type="STRING" id="6210.W6UU87"/>
<evidence type="ECO:0000256" key="8">
    <source>
        <dbReference type="SAM" id="Phobius"/>
    </source>
</evidence>
<dbReference type="PROSITE" id="PS50297">
    <property type="entry name" value="ANK_REP_REGION"/>
    <property type="match status" value="2"/>
</dbReference>
<dbReference type="Pfam" id="PF17763">
    <property type="entry name" value="Asparaginase_C"/>
    <property type="match status" value="1"/>
</dbReference>
<dbReference type="CTD" id="36335882"/>
<dbReference type="GO" id="GO:0009066">
    <property type="term" value="P:aspartate family amino acid metabolic process"/>
    <property type="evidence" value="ECO:0007669"/>
    <property type="project" value="UniProtKB-ARBA"/>
</dbReference>
<dbReference type="Pfam" id="PF00710">
    <property type="entry name" value="Asparaginase"/>
    <property type="match status" value="1"/>
</dbReference>
<feature type="repeat" description="ANK" evidence="6">
    <location>
        <begin position="521"/>
        <end position="553"/>
    </location>
</feature>
<dbReference type="GO" id="GO:0004067">
    <property type="term" value="F:asparaginase activity"/>
    <property type="evidence" value="ECO:0007669"/>
    <property type="project" value="UniProtKB-UniRule"/>
</dbReference>
<gene>
    <name evidence="11" type="ORF">EGR_00167</name>
</gene>
<keyword evidence="12" id="KW-1185">Reference proteome</keyword>
<feature type="active site" evidence="7">
    <location>
        <position position="183"/>
    </location>
</feature>
<dbReference type="Gene3D" id="1.25.40.20">
    <property type="entry name" value="Ankyrin repeat-containing domain"/>
    <property type="match status" value="2"/>
</dbReference>
<dbReference type="PRINTS" id="PR00139">
    <property type="entry name" value="ASNGLNASE"/>
</dbReference>
<evidence type="ECO:0000256" key="5">
    <source>
        <dbReference type="ARBA" id="ARBA00061199"/>
    </source>
</evidence>
<dbReference type="InterPro" id="IPR027473">
    <property type="entry name" value="L-asparaginase_C"/>
</dbReference>
<evidence type="ECO:0000256" key="1">
    <source>
        <dbReference type="ARBA" id="ARBA00012920"/>
    </source>
</evidence>
<dbReference type="InterPro" id="IPR037152">
    <property type="entry name" value="L-asparaginase_N_sf"/>
</dbReference>
<accession>W6UU87</accession>
<dbReference type="Pfam" id="PF12796">
    <property type="entry name" value="Ank_2"/>
    <property type="match status" value="2"/>
</dbReference>
<dbReference type="PIRSF" id="PIRSF500176">
    <property type="entry name" value="L_ASNase"/>
    <property type="match status" value="1"/>
</dbReference>
<keyword evidence="8" id="KW-1133">Transmembrane helix</keyword>
<dbReference type="InterPro" id="IPR002110">
    <property type="entry name" value="Ankyrin_rpt"/>
</dbReference>
<organism evidence="11 12">
    <name type="scientific">Echinococcus granulosus</name>
    <name type="common">Hydatid tapeworm</name>
    <dbReference type="NCBI Taxonomy" id="6210"/>
    <lineage>
        <taxon>Eukaryota</taxon>
        <taxon>Metazoa</taxon>
        <taxon>Spiralia</taxon>
        <taxon>Lophotrochozoa</taxon>
        <taxon>Platyhelminthes</taxon>
        <taxon>Cestoda</taxon>
        <taxon>Eucestoda</taxon>
        <taxon>Cyclophyllidea</taxon>
        <taxon>Taeniidae</taxon>
        <taxon>Echinococcus</taxon>
        <taxon>Echinococcus granulosus group</taxon>
    </lineage>
</organism>
<dbReference type="OrthoDB" id="542841at2759"/>
<dbReference type="InterPro" id="IPR027475">
    <property type="entry name" value="Asparaginase/glutaminase_AS2"/>
</dbReference>
<evidence type="ECO:0000256" key="4">
    <source>
        <dbReference type="ARBA" id="ARBA00023043"/>
    </source>
</evidence>
<dbReference type="InterPro" id="IPR041725">
    <property type="entry name" value="L-asparaginase_I"/>
</dbReference>
<keyword evidence="8" id="KW-0472">Membrane</keyword>
<dbReference type="PANTHER" id="PTHR11707:SF28">
    <property type="entry name" value="60 KDA LYSOPHOSPHOLIPASE"/>
    <property type="match status" value="1"/>
</dbReference>
<feature type="domain" description="L-asparaginase N-terminal" evidence="9">
    <location>
        <begin position="52"/>
        <end position="284"/>
    </location>
</feature>
<dbReference type="SUPFAM" id="SSF53774">
    <property type="entry name" value="Glutaminase/Asparaginase"/>
    <property type="match status" value="1"/>
</dbReference>
<evidence type="ECO:0000259" key="10">
    <source>
        <dbReference type="Pfam" id="PF17763"/>
    </source>
</evidence>
<dbReference type="PIRSF" id="PIRSF001220">
    <property type="entry name" value="L-ASNase_gatD"/>
    <property type="match status" value="1"/>
</dbReference>
<dbReference type="AlphaFoldDB" id="W6UU87"/>
<evidence type="ECO:0000256" key="6">
    <source>
        <dbReference type="PROSITE-ProRule" id="PRU00023"/>
    </source>
</evidence>
<dbReference type="Proteomes" id="UP000019149">
    <property type="component" value="Unassembled WGS sequence"/>
</dbReference>
<dbReference type="Gene3D" id="3.40.50.1170">
    <property type="entry name" value="L-asparaginase, N-terminal domain"/>
    <property type="match status" value="1"/>
</dbReference>
<keyword evidence="2" id="KW-0677">Repeat</keyword>
<dbReference type="InterPro" id="IPR036770">
    <property type="entry name" value="Ankyrin_rpt-contain_sf"/>
</dbReference>
<keyword evidence="8" id="KW-0812">Transmembrane</keyword>
<name>W6UU87_ECHGR</name>
<evidence type="ECO:0000259" key="9">
    <source>
        <dbReference type="Pfam" id="PF00710"/>
    </source>
</evidence>
<feature type="repeat" description="ANK" evidence="6">
    <location>
        <begin position="622"/>
        <end position="644"/>
    </location>
</feature>
<keyword evidence="3" id="KW-0378">Hydrolase</keyword>
<dbReference type="InterPro" id="IPR040919">
    <property type="entry name" value="Asparaginase_C"/>
</dbReference>
<sequence>MCQWSQPMVSCSTNKGLLDCFTQVPSLESFQFTPALVEAALSDPTCSSVGTVLVLYTGGTIGMRSHGGVYEPEPDFLVKKVMSMSMFQDKSFTERNQIHVNYYKSKRAEYMETSSEKNPASGSQWPVICMPPTIENRRIFFTIAEYQNLLDSSNCTIDNWIQIAKHIEFFYDKFDGFIVLHGTDTLAYGASFLSFILEGLRKPVIVTGSQIPIGELRSDGRENFLGSLLIAGGGQVVPEVAVFFDNKLLRGNRVVKRSATDLDAFTSPNYPPLVEMSVDINFHLSNILRYPSESKKLTVIDSLCRNVVMLRVFPSITTETVKAFFKPPVEGVILQTYGAGNVPAMRSDLLDIFKEATEKHGIIILNITQCWRGSVQAKYSTGAVLEKIGVIPGYDMTPEAALAKLAYVLGCFKDAPTRRRMLTYDLRGEVTLPPEEETAEVITAEAPAFSLRNVVSGQAGITQIVGHVGSILSRATEDGSTNVWTLRILPYLFCGAAETNDCDLLEQLSNITHSFEFCDSEQRRPLHVAAANGHMKACRLLLEKGANPNPVDRFGYTPLTHAIRSAKASSELINLLRQYGATLSPVEVTRAREVNHAAMLGKVNQLRFYKMVGMSLQELDLEGRAPLHTAVCHRQLEIVRYLISPETEGGAEVDPLQKTSYGTTAHEEALQRNLPEIVSLLKAQPLCERQASHTGPYPVCACTNCPDGQQLHFSICPASRPGCLSCTVTHLLFAVFLAFLIAGLASTAKDKTLSDIDFCGSCSAY</sequence>
<evidence type="ECO:0000313" key="11">
    <source>
        <dbReference type="EMBL" id="EUB64898.1"/>
    </source>
</evidence>
<comment type="caution">
    <text evidence="11">The sequence shown here is derived from an EMBL/GenBank/DDBJ whole genome shotgun (WGS) entry which is preliminary data.</text>
</comment>
<dbReference type="SMART" id="SM00870">
    <property type="entry name" value="Asparaginase"/>
    <property type="match status" value="1"/>
</dbReference>
<dbReference type="PANTHER" id="PTHR11707">
    <property type="entry name" value="L-ASPARAGINASE"/>
    <property type="match status" value="1"/>
</dbReference>
<dbReference type="SFLD" id="SFLDS00057">
    <property type="entry name" value="Glutaminase/Asparaginase"/>
    <property type="match status" value="1"/>
</dbReference>
<dbReference type="PROSITE" id="PS50088">
    <property type="entry name" value="ANK_REPEAT"/>
    <property type="match status" value="2"/>
</dbReference>
<dbReference type="InterPro" id="IPR036152">
    <property type="entry name" value="Asp/glu_Ase-like_sf"/>
</dbReference>
<evidence type="ECO:0000256" key="7">
    <source>
        <dbReference type="PROSITE-ProRule" id="PRU10100"/>
    </source>
</evidence>
<evidence type="ECO:0000313" key="12">
    <source>
        <dbReference type="Proteomes" id="UP000019149"/>
    </source>
</evidence>
<evidence type="ECO:0000256" key="2">
    <source>
        <dbReference type="ARBA" id="ARBA00022737"/>
    </source>
</evidence>
<dbReference type="SUPFAM" id="SSF48403">
    <property type="entry name" value="Ankyrin repeat"/>
    <property type="match status" value="1"/>
</dbReference>
<dbReference type="PROSITE" id="PS00917">
    <property type="entry name" value="ASN_GLN_ASE_2"/>
    <property type="match status" value="1"/>
</dbReference>
<dbReference type="Gene3D" id="3.40.50.40">
    <property type="match status" value="1"/>
</dbReference>
<dbReference type="FunFam" id="3.40.50.1170:FF:000003">
    <property type="entry name" value="60 kDa lysophospholipase"/>
    <property type="match status" value="1"/>
</dbReference>
<dbReference type="RefSeq" id="XP_024356094.1">
    <property type="nucleotide sequence ID" value="XM_024489416.1"/>
</dbReference>
<reference evidence="11 12" key="1">
    <citation type="journal article" date="2013" name="Nat. Genet.">
        <title>The genome of the hydatid tapeworm Echinococcus granulosus.</title>
        <authorList>
            <person name="Zheng H."/>
            <person name="Zhang W."/>
            <person name="Zhang L."/>
            <person name="Zhang Z."/>
            <person name="Li J."/>
            <person name="Lu G."/>
            <person name="Zhu Y."/>
            <person name="Wang Y."/>
            <person name="Huang Y."/>
            <person name="Liu J."/>
            <person name="Kang H."/>
            <person name="Chen J."/>
            <person name="Wang L."/>
            <person name="Chen A."/>
            <person name="Yu S."/>
            <person name="Gao Z."/>
            <person name="Jin L."/>
            <person name="Gu W."/>
            <person name="Wang Z."/>
            <person name="Zhao L."/>
            <person name="Shi B."/>
            <person name="Wen H."/>
            <person name="Lin R."/>
            <person name="Jones M.K."/>
            <person name="Brejova B."/>
            <person name="Vinar T."/>
            <person name="Zhao G."/>
            <person name="McManus D.P."/>
            <person name="Chen Z."/>
            <person name="Zhou Y."/>
            <person name="Wang S."/>
        </authorList>
    </citation>
    <scope>NUCLEOTIDE SEQUENCE [LARGE SCALE GENOMIC DNA]</scope>
</reference>
<dbReference type="PROSITE" id="PS51732">
    <property type="entry name" value="ASN_GLN_ASE_3"/>
    <property type="match status" value="1"/>
</dbReference>
<dbReference type="SMART" id="SM00248">
    <property type="entry name" value="ANK"/>
    <property type="match status" value="3"/>
</dbReference>
<comment type="similarity">
    <text evidence="5">In the N-terminal section; belongs to the asparaginase 1 family.</text>
</comment>
<keyword evidence="4 6" id="KW-0040">ANK repeat</keyword>
<dbReference type="OMA" id="EWDLANK"/>
<dbReference type="InterPro" id="IPR006034">
    <property type="entry name" value="Asparaginase/glutaminase-like"/>
</dbReference>
<dbReference type="EC" id="3.5.1.1" evidence="1"/>
<dbReference type="InterPro" id="IPR027474">
    <property type="entry name" value="L-asparaginase_N"/>
</dbReference>
<dbReference type="FunFam" id="3.40.50.40:FF:000001">
    <property type="entry name" value="L-asparaginase 1"/>
    <property type="match status" value="1"/>
</dbReference>
<dbReference type="KEGG" id="egl:EGR_00167"/>
<dbReference type="CDD" id="cd08963">
    <property type="entry name" value="L-asparaginase_I"/>
    <property type="match status" value="1"/>
</dbReference>
<protein>
    <recommendedName>
        <fullName evidence="1">asparaginase</fullName>
        <ecNumber evidence="1">3.5.1.1</ecNumber>
    </recommendedName>
</protein>
<dbReference type="GeneID" id="36335882"/>
<feature type="transmembrane region" description="Helical" evidence="8">
    <location>
        <begin position="727"/>
        <end position="745"/>
    </location>
</feature>
<proteinExistence type="inferred from homology"/>
<evidence type="ECO:0000256" key="3">
    <source>
        <dbReference type="ARBA" id="ARBA00022801"/>
    </source>
</evidence>